<feature type="signal peptide" evidence="2">
    <location>
        <begin position="1"/>
        <end position="26"/>
    </location>
</feature>
<evidence type="ECO:0000256" key="1">
    <source>
        <dbReference type="ARBA" id="ARBA00022729"/>
    </source>
</evidence>
<dbReference type="Pfam" id="PF05345">
    <property type="entry name" value="He_PIG"/>
    <property type="match status" value="1"/>
</dbReference>
<dbReference type="InterPro" id="IPR002126">
    <property type="entry name" value="Cadherin-like_dom"/>
</dbReference>
<keyword evidence="1 2" id="KW-0732">Signal</keyword>
<gene>
    <name evidence="4" type="ORF">TUM4438_34360</name>
</gene>
<dbReference type="Gene3D" id="2.60.40.10">
    <property type="entry name" value="Immunoglobulins"/>
    <property type="match status" value="1"/>
</dbReference>
<name>A0ABQ4PNI8_9GAMM</name>
<protein>
    <recommendedName>
        <fullName evidence="3">Cadherin domain-containing protein</fullName>
    </recommendedName>
</protein>
<evidence type="ECO:0000259" key="3">
    <source>
        <dbReference type="PROSITE" id="PS50268"/>
    </source>
</evidence>
<evidence type="ECO:0000313" key="4">
    <source>
        <dbReference type="EMBL" id="GIU49846.1"/>
    </source>
</evidence>
<sequence length="2558" mass="273183">MRKANVKVISFIVVNVFSVFFQQAYAEEINTKVVKEALLESELIVIDPAVHDPHILYQALNLKFKQHVSQSERIEIVFLNPEEEPLVQINNFIKDRSNLSQLSIVSHASNGALFMSGRWVDKDYINQRSELMTEIGSSLNTGADLKLYGCNLAAGISGAKFVNLVAKLTQLDVAASTDTTGGEEQGHNWELEYQVGNIESRSLFLDALPTSYSATLNHFRYGTMAVEPIAGESGKVRLKAQIGYTSNHNIMNKLVNSPVGTVNCDHDYLAGFTWGDGQGQPGICVQLLSKDSATNDALVEVVSLGTNGYEPGIVHQYQTDGDYTLSWNSYARSPAMSQDDSYWRGEVTTSVVNGEVTNASPVTAVSSLVYVQDDHLFTMKISGVDQDGDKIQYRWGEKREFYSGNSNAEVAKPQGMQLTSEGLITWDLAADKANGDLVTYTDNANPSTVTSNRWQAAVVLEDLDINGVVKSKAPLDFVFIVSDPNNASPGFNLGPDLSGTQYIQLHKTTTFTITAVDLDENGDPDVPFLSVLNPPSTDPAVWNTSIITQDPATGTATIEVTFTPSEDMLGKAYAVIFSAKDSNGITSEAPVNLVIVNETPIAQDDAAFTQQAQAVTIDVLANDSDPDGDPLTITQYTAPNGTVVLNQDGTISYTPDPTFSGLETLTYTISDGIGSVASANVLVTVNGVPVANDDAFTIDEDTTSVLNVLSNDSDPNGDQLNLNVTSPNHGQLSLVNQTLTYSPNPEFFGTDNFSYTISDGQGGSDTANVTVTVSSVNDAPVARDDNVRVNEDSSVNYAVLINDTDPENHTLSVSVAQPIHGQASVEADGSITYVPNADFNGNDAITYTIDDGYGGQDSAILSITVEGVNDAPVAVNDSVSLEEDSSARIAVLVNDSDIDGDPLTVVVQGSANGTASVTAKGMVQYIPNVNFNGSDSLNYTISDGNGGSASAVINLVVTGVNDAPVAVDDLVTVDEDSSVTVEVLANDSDVDNDALTVTAQSAANGVVTIEKSGSITYTPNSDFNGNDVITYTIDDGNGAQATAQLSISVNAINDNPVAVDDYVSVTEDSAVTFSVLNNDSDVDNDALTVSLPSGLHGSSVNHNDGTITYTPNTNFNGSDSIEYSVSDGHGGSAQAVIYLDVVAVNDAPVAEDDVIAMDEDITKKFELVLNDTDVEFALNPASTVIVDQPQFMSASVQNGIVTLIPNADFNGNDSLRYQVSDAEGAVSNIATVMINVASVNDAPRPEPDFATVEEDIMLDIAVLTNDTDIDDMDGDNKGSSLDLSSVLVVQTPLHGQISIVDGVVSYLPDSNYMGPDSFSYTVADLSGAVSQATLVTLNVQGINDAPFAVSDSGVLAEDASVTLNVAANDTDLDSIIDTDSVTIFSAPSHGTVKVGAQGEVTYYPSADYFGDDSFSYTIKDSEGAVSQPTKVELTITAINDAPRLRNDIAALVEDGVNDINVLGNDSDIDGTLNIASLVVTKTPENGTVSVLSGGLVRYTPNDNYYGPDSFSYAVEDDQGASSEAQVQISIDSINDAPLVQDDSAMLEEDSTVSIDILANDTDLDGVIDNSSVVITTAPSFGSVQVNMDGSVVYTPNADFNGADSFIYQVSDTKGQASEPALVSVQVSPVNDLPEITGSSPEVLTEGQAYIFSLDSFDIDGDALTFTVTGLPSWASFEPLTGAITGTPVYDDVGNYGPIVITVSDGLADVSLDPFYVDVQALDSDGDGIPDTIELQLGLDPFDGSDAGSDADGDGRSNLEEWLAGSDLYLDDVEPELIIPADLWIDATGLFTEVSIGQAEAFDYVDSVRTVCCENLSNSLASSQPLLQPGHHKVLWIAVDAAGNMSEEEQNIYVRPLISLPQDQVVSHGNRVKVSVHLNGVSPEYPLSVAYQVSGSAIEGEHHDLSHGVVVFEAGQQEASIEFNTFNIDQNEVILIKLDEQMNLGVRKEHYVTITLDNLPPEVQLSSHQNGDMRTHLSQVDGVVEIHAEYSDPNLSNNHTLDWSLTDSELQSVRLPARESVMTEASQQSDDISQVDKWLFDPSGLAEGVYTMRVSVTDDGEPNLSHFSEHRVRVSKSIPTLGSGDTDGDGIADDVEGLGDADNDGIPYYLDNISAGNVLPERLINTKSYLVECEPGVACRLGRYAISGSYLGAQVAEEDIQARLQGIHSGAFENVGGVFNIEAHELSEHSQSLEIVIPQRKPVPENAGYRQFIHDKGWFEFESNADNKLMSAAGSAGYCPPPGSDLYTEGLNSGDWCVQLVIEDGGVNDGDEIVNGMVHVTGCVIKEVKQASNPNSNVEVEVLTEGGGSSGGAMPLNILFILFILGLLRNQRVRDLLVRNAPFVVRALACSLLLIILPQQALAEGTVEESTHRGWFISGFYGGTQSSNSSDDINQSLMDQGLTGKVVELDDSSTSWKLGVGYAFNDNWFATVEYLDLGEVSVRIKGVTDNPTEFYAKASQLYPESVTAFGVNIGYRYRFAGDFSVLAYAGGLRWQADYQSYDIDNQWVVGSEKDGFSFYGGLGLEYALTEHFKLSVQWNHVELDDSSRELFGAGIQYQF</sequence>
<dbReference type="Pfam" id="PF13505">
    <property type="entry name" value="OMP_b-brl"/>
    <property type="match status" value="1"/>
</dbReference>
<dbReference type="Pfam" id="PF14252">
    <property type="entry name" value="DUF4347"/>
    <property type="match status" value="1"/>
</dbReference>
<feature type="domain" description="Cadherin" evidence="3">
    <location>
        <begin position="1154"/>
        <end position="1249"/>
    </location>
</feature>
<comment type="caution">
    <text evidence="4">The sequence shown here is derived from an EMBL/GenBank/DDBJ whole genome shotgun (WGS) entry which is preliminary data.</text>
</comment>
<keyword evidence="5" id="KW-1185">Reference proteome</keyword>
<dbReference type="SUPFAM" id="SSF49313">
    <property type="entry name" value="Cadherin-like"/>
    <property type="match status" value="1"/>
</dbReference>
<evidence type="ECO:0000256" key="2">
    <source>
        <dbReference type="SAM" id="SignalP"/>
    </source>
</evidence>
<dbReference type="InterPro" id="IPR015919">
    <property type="entry name" value="Cadherin-like_sf"/>
</dbReference>
<dbReference type="Proteomes" id="UP000887104">
    <property type="component" value="Unassembled WGS sequence"/>
</dbReference>
<accession>A0ABQ4PNI8</accession>
<dbReference type="Pfam" id="PF17963">
    <property type="entry name" value="Big_9"/>
    <property type="match status" value="11"/>
</dbReference>
<dbReference type="SUPFAM" id="SSF56925">
    <property type="entry name" value="OMPA-like"/>
    <property type="match status" value="1"/>
</dbReference>
<dbReference type="InterPro" id="IPR038081">
    <property type="entry name" value="CalX-like_sf"/>
</dbReference>
<dbReference type="InterPro" id="IPR011250">
    <property type="entry name" value="OMP/PagP_B-barrel"/>
</dbReference>
<dbReference type="PANTHER" id="PTHR34720">
    <property type="entry name" value="MICROCYSTIN DEPENDENT PROTEIN"/>
    <property type="match status" value="1"/>
</dbReference>
<evidence type="ECO:0000313" key="5">
    <source>
        <dbReference type="Proteomes" id="UP000887104"/>
    </source>
</evidence>
<dbReference type="Gene3D" id="2.60.40.3440">
    <property type="match status" value="11"/>
</dbReference>
<dbReference type="PANTHER" id="PTHR34720:SF9">
    <property type="entry name" value="BLR4714 PROTEIN"/>
    <property type="match status" value="1"/>
</dbReference>
<dbReference type="EMBL" id="BPEY01000075">
    <property type="protein sequence ID" value="GIU49846.1"/>
    <property type="molecule type" value="Genomic_DNA"/>
</dbReference>
<dbReference type="Gene3D" id="2.40.160.20">
    <property type="match status" value="1"/>
</dbReference>
<feature type="chain" id="PRO_5045554104" description="Cadherin domain-containing protein" evidence="2">
    <location>
        <begin position="27"/>
        <end position="2558"/>
    </location>
</feature>
<dbReference type="PROSITE" id="PS50268">
    <property type="entry name" value="CADHERIN_2"/>
    <property type="match status" value="1"/>
</dbReference>
<proteinExistence type="predicted"/>
<dbReference type="SUPFAM" id="SSF141072">
    <property type="entry name" value="CalX-like"/>
    <property type="match status" value="1"/>
</dbReference>
<organism evidence="4 5">
    <name type="scientific">Shewanella sairae</name>
    <dbReference type="NCBI Taxonomy" id="190310"/>
    <lineage>
        <taxon>Bacteria</taxon>
        <taxon>Pseudomonadati</taxon>
        <taxon>Pseudomonadota</taxon>
        <taxon>Gammaproteobacteria</taxon>
        <taxon>Alteromonadales</taxon>
        <taxon>Shewanellaceae</taxon>
        <taxon>Shewanella</taxon>
    </lineage>
</organism>
<dbReference type="NCBIfam" id="NF012211">
    <property type="entry name" value="tand_rpt_95"/>
    <property type="match status" value="11"/>
</dbReference>
<dbReference type="InterPro" id="IPR027385">
    <property type="entry name" value="Beta-barrel_OMP"/>
</dbReference>
<dbReference type="InterPro" id="IPR013783">
    <property type="entry name" value="Ig-like_fold"/>
</dbReference>
<reference evidence="4" key="1">
    <citation type="submission" date="2021-05" db="EMBL/GenBank/DDBJ databases">
        <title>Molecular characterization for Shewanella algae harboring chromosomal blaOXA-55-like strains isolated from clinical and environment sample.</title>
        <authorList>
            <person name="Ohama Y."/>
            <person name="Aoki K."/>
            <person name="Harada S."/>
            <person name="Moriya K."/>
            <person name="Ishii Y."/>
            <person name="Tateda K."/>
        </authorList>
    </citation>
    <scope>NUCLEOTIDE SEQUENCE</scope>
    <source>
        <strain evidence="4">JCM 11563</strain>
    </source>
</reference>
<dbReference type="InterPro" id="IPR025592">
    <property type="entry name" value="DUF4347"/>
</dbReference>